<evidence type="ECO:0000256" key="1">
    <source>
        <dbReference type="SAM" id="MobiDB-lite"/>
    </source>
</evidence>
<sequence length="701" mass="77444">MLMKTAYQLRNLLFITLLALAGCMNNDVYNPDSKPDNEPDNEPDNGNVTDLTIPSDFLWSTTAQVAVHVTIGNNTPHTYTISIYPQGADEESLPVAIGTASFNYPYNKEITLPASDTIVAVTQTLHYTDGSQMTLECNVPIVNKKATLHLGESGNTVSSTRSPNITTRSDDDLEDWNKAKELTTDITEINKGEEYKVSTGNMVNLNDNINIMEGGKIYIAGTLNISAKNAFQNHKDAKFIILSKEQSKGEAAGILQCFGDFTVKNEFEIENYGTMTVNGTLAIENGGEIDNYGCLHAEKIELDGNGKDDSLLEIKERGYVFSKTMWMQKATLEMEKNSLLEIEETLELKNDCEIEGDDDGKWAVVKLTDATVINEHNGKTPQIKNKVFIVCDHNNGEKPKNIYLEDGAQWGNTKAAANAGVKTTGSDCAPAYKPEEGGTPEEPGNDKEYTLGQYTYAFEDLWPNFGDYDMNDIVLVTKVTLKATANYVTQATLKCKLAAIGASKRISAGVQLDELTAGDISSIQYDTSNNFTENMFKTNANGTEQGQTLAVIPLFDHAHAFAGYNGTPIVGTYKDAEFNPKEFTVTIHFKENSVEESKLALNKLNFFITCNATQGKRMEIHQINGKATDLFDTSAIGGVVASPNTPFRAKGNFCWVMIIPGEFSFPLEGNNLRQSFENFELWITNPDYDWYNHPFPDKVKQ</sequence>
<dbReference type="PROSITE" id="PS51257">
    <property type="entry name" value="PROKAR_LIPOPROTEIN"/>
    <property type="match status" value="1"/>
</dbReference>
<feature type="region of interest" description="Disordered" evidence="1">
    <location>
        <begin position="152"/>
        <end position="171"/>
    </location>
</feature>
<evidence type="ECO:0000313" key="5">
    <source>
        <dbReference type="Proteomes" id="UP000285013"/>
    </source>
</evidence>
<organism evidence="4 5">
    <name type="scientific">Bacteroides intestinalis</name>
    <dbReference type="NCBI Taxonomy" id="329854"/>
    <lineage>
        <taxon>Bacteria</taxon>
        <taxon>Pseudomonadati</taxon>
        <taxon>Bacteroidota</taxon>
        <taxon>Bacteroidia</taxon>
        <taxon>Bacteroidales</taxon>
        <taxon>Bacteroidaceae</taxon>
        <taxon>Bacteroides</taxon>
    </lineage>
</organism>
<dbReference type="InterPro" id="IPR031025">
    <property type="entry name" value="LruC_dom"/>
</dbReference>
<dbReference type="InterPro" id="IPR032295">
    <property type="entry name" value="DUF4842"/>
</dbReference>
<dbReference type="NCBIfam" id="TIGR04456">
    <property type="entry name" value="LruC_dom"/>
    <property type="match status" value="1"/>
</dbReference>
<reference evidence="4 5" key="1">
    <citation type="submission" date="2018-08" db="EMBL/GenBank/DDBJ databases">
        <title>A genome reference for cultivated species of the human gut microbiota.</title>
        <authorList>
            <person name="Zou Y."/>
            <person name="Xue W."/>
            <person name="Luo G."/>
        </authorList>
    </citation>
    <scope>NUCLEOTIDE SEQUENCE [LARGE SCALE GENOMIC DNA]</scope>
    <source>
        <strain evidence="4 5">AF36-16BH</strain>
    </source>
</reference>
<dbReference type="Proteomes" id="UP000285013">
    <property type="component" value="Unassembled WGS sequence"/>
</dbReference>
<dbReference type="AlphaFoldDB" id="A0A415N857"/>
<evidence type="ECO:0000259" key="3">
    <source>
        <dbReference type="Pfam" id="PF16130"/>
    </source>
</evidence>
<evidence type="ECO:0000313" key="4">
    <source>
        <dbReference type="EMBL" id="RHL92141.1"/>
    </source>
</evidence>
<feature type="signal peptide" evidence="2">
    <location>
        <begin position="1"/>
        <end position="21"/>
    </location>
</feature>
<dbReference type="EMBL" id="QRPE01000014">
    <property type="protein sequence ID" value="RHL92141.1"/>
    <property type="molecule type" value="Genomic_DNA"/>
</dbReference>
<dbReference type="Pfam" id="PF16130">
    <property type="entry name" value="DUF4842"/>
    <property type="match status" value="1"/>
</dbReference>
<feature type="domain" description="DUF4842" evidence="3">
    <location>
        <begin position="486"/>
        <end position="686"/>
    </location>
</feature>
<feature type="region of interest" description="Disordered" evidence="1">
    <location>
        <begin position="30"/>
        <end position="49"/>
    </location>
</feature>
<evidence type="ECO:0000256" key="2">
    <source>
        <dbReference type="SAM" id="SignalP"/>
    </source>
</evidence>
<proteinExistence type="predicted"/>
<protein>
    <submittedName>
        <fullName evidence="4">LruC domain-containing protein</fullName>
    </submittedName>
</protein>
<name>A0A415N857_9BACE</name>
<gene>
    <name evidence="4" type="ORF">DWZ95_12625</name>
</gene>
<accession>A0A415N857</accession>
<feature type="compositionally biased region" description="Polar residues" evidence="1">
    <location>
        <begin position="153"/>
        <end position="167"/>
    </location>
</feature>
<feature type="chain" id="PRO_5019296216" evidence="2">
    <location>
        <begin position="22"/>
        <end position="701"/>
    </location>
</feature>
<keyword evidence="2" id="KW-0732">Signal</keyword>
<comment type="caution">
    <text evidence="4">The sequence shown here is derived from an EMBL/GenBank/DDBJ whole genome shotgun (WGS) entry which is preliminary data.</text>
</comment>